<keyword evidence="2" id="KW-0812">Transmembrane</keyword>
<dbReference type="Pfam" id="PF23750">
    <property type="entry name" value="RsgI_M"/>
    <property type="match status" value="1"/>
</dbReference>
<keyword evidence="2" id="KW-1133">Transmembrane helix</keyword>
<dbReference type="AlphaFoldDB" id="A0A6N8U399"/>
<evidence type="ECO:0000259" key="3">
    <source>
        <dbReference type="Pfam" id="PF23750"/>
    </source>
</evidence>
<evidence type="ECO:0000256" key="2">
    <source>
        <dbReference type="SAM" id="Phobius"/>
    </source>
</evidence>
<accession>A0A6N8U399</accession>
<feature type="compositionally biased region" description="Basic and acidic residues" evidence="1">
    <location>
        <begin position="234"/>
        <end position="249"/>
    </location>
</feature>
<feature type="domain" description="Anti-sigma factor RsgI-like middle" evidence="3">
    <location>
        <begin position="71"/>
        <end position="198"/>
    </location>
</feature>
<keyword evidence="2" id="KW-0472">Membrane</keyword>
<feature type="region of interest" description="Disordered" evidence="1">
    <location>
        <begin position="227"/>
        <end position="249"/>
    </location>
</feature>
<reference evidence="4 5" key="2">
    <citation type="submission" date="2020-01" db="EMBL/GenBank/DDBJ databases">
        <title>Clostridiaceae sp. nov. isolated from the gut of human by culturomics.</title>
        <authorList>
            <person name="Chang Y."/>
        </authorList>
    </citation>
    <scope>NUCLEOTIDE SEQUENCE [LARGE SCALE GENOMIC DNA]</scope>
    <source>
        <strain evidence="4 5">DONG20-135</strain>
    </source>
</reference>
<dbReference type="Proteomes" id="UP000434036">
    <property type="component" value="Unassembled WGS sequence"/>
</dbReference>
<evidence type="ECO:0000313" key="5">
    <source>
        <dbReference type="Proteomes" id="UP000434036"/>
    </source>
</evidence>
<reference evidence="4 5" key="1">
    <citation type="submission" date="2019-12" db="EMBL/GenBank/DDBJ databases">
        <authorList>
            <person name="Yang R."/>
        </authorList>
    </citation>
    <scope>NUCLEOTIDE SEQUENCE [LARGE SCALE GENOMIC DNA]</scope>
    <source>
        <strain evidence="4 5">DONG20-135</strain>
    </source>
</reference>
<feature type="transmembrane region" description="Helical" evidence="2">
    <location>
        <begin position="36"/>
        <end position="57"/>
    </location>
</feature>
<evidence type="ECO:0000313" key="4">
    <source>
        <dbReference type="EMBL" id="MXQ72662.1"/>
    </source>
</evidence>
<evidence type="ECO:0000256" key="1">
    <source>
        <dbReference type="SAM" id="MobiDB-lite"/>
    </source>
</evidence>
<proteinExistence type="predicted"/>
<sequence>MRNPLSDLDSIKANSQLKTKTLQAVMKKQPLKHRSYGWGILALGFCFLLAFFLQLPFSRSNTAPAVKKDIYAYVSIDINPSMEFQLDKNNKIIHIIDYNKEAANVLKQKDLTGYTIEEAMDWLLTDKLIQDYMTKGFMQVSVYSKDTTHSVALEKVLNMVLSANLDASQYGCSHASEEEHRSASKHHMSFGKYQVIEEIIKLNSDYRIDDLQNKSMQELKTIYTQLSGNTSFPNDHDSHHNENSKHHNK</sequence>
<organism evidence="4 5">
    <name type="scientific">Copranaerobaculum intestinale</name>
    <dbReference type="NCBI Taxonomy" id="2692629"/>
    <lineage>
        <taxon>Bacteria</taxon>
        <taxon>Bacillati</taxon>
        <taxon>Bacillota</taxon>
        <taxon>Erysipelotrichia</taxon>
        <taxon>Erysipelotrichales</taxon>
        <taxon>Erysipelotrichaceae</taxon>
        <taxon>Copranaerobaculum</taxon>
    </lineage>
</organism>
<comment type="caution">
    <text evidence="4">The sequence shown here is derived from an EMBL/GenBank/DDBJ whole genome shotgun (WGS) entry which is preliminary data.</text>
</comment>
<gene>
    <name evidence="4" type="ORF">GSF08_01720</name>
</gene>
<dbReference type="EMBL" id="WUUQ01000001">
    <property type="protein sequence ID" value="MXQ72662.1"/>
    <property type="molecule type" value="Genomic_DNA"/>
</dbReference>
<dbReference type="InterPro" id="IPR055431">
    <property type="entry name" value="RsgI_M"/>
</dbReference>
<name>A0A6N8U399_9FIRM</name>
<dbReference type="RefSeq" id="WP_160624146.1">
    <property type="nucleotide sequence ID" value="NZ_WUUQ01000001.1"/>
</dbReference>
<protein>
    <recommendedName>
        <fullName evidence="3">Anti-sigma factor RsgI-like middle domain-containing protein</fullName>
    </recommendedName>
</protein>
<keyword evidence="5" id="KW-1185">Reference proteome</keyword>